<dbReference type="CDD" id="cd04468">
    <property type="entry name" value="S1_eIF5A"/>
    <property type="match status" value="1"/>
</dbReference>
<dbReference type="InterPro" id="IPR020189">
    <property type="entry name" value="IF5A_C"/>
</dbReference>
<dbReference type="GO" id="GO:0003746">
    <property type="term" value="F:translation elongation factor activity"/>
    <property type="evidence" value="ECO:0007669"/>
    <property type="project" value="UniProtKB-UniRule"/>
</dbReference>
<dbReference type="Gene3D" id="2.30.30.30">
    <property type="match status" value="1"/>
</dbReference>
<evidence type="ECO:0000259" key="9">
    <source>
        <dbReference type="SMART" id="SM01376"/>
    </source>
</evidence>
<dbReference type="InterPro" id="IPR012340">
    <property type="entry name" value="NA-bd_OB-fold"/>
</dbReference>
<dbReference type="Pfam" id="PF21485">
    <property type="entry name" value="IF5A-like_N"/>
    <property type="match status" value="1"/>
</dbReference>
<dbReference type="GO" id="GO:0003723">
    <property type="term" value="F:RNA binding"/>
    <property type="evidence" value="ECO:0007669"/>
    <property type="project" value="UniProtKB-KW"/>
</dbReference>
<reference evidence="10 11" key="1">
    <citation type="journal article" date="2018" name="PLoS ONE">
        <title>The draft genome of Kipferlia bialata reveals reductive genome evolution in fornicate parasites.</title>
        <authorList>
            <person name="Tanifuji G."/>
            <person name="Takabayashi S."/>
            <person name="Kume K."/>
            <person name="Takagi M."/>
            <person name="Nakayama T."/>
            <person name="Kamikawa R."/>
            <person name="Inagaki Y."/>
            <person name="Hashimoto T."/>
        </authorList>
    </citation>
    <scope>NUCLEOTIDE SEQUENCE [LARGE SCALE GENOMIC DNA]</scope>
    <source>
        <strain evidence="10">NY0173</strain>
    </source>
</reference>
<accession>A0A391NZV5</accession>
<dbReference type="SMART" id="SM01376">
    <property type="entry name" value="eIF-5a"/>
    <property type="match status" value="1"/>
</dbReference>
<dbReference type="InterPro" id="IPR014722">
    <property type="entry name" value="Rib_uL2_dom2"/>
</dbReference>
<dbReference type="SUPFAM" id="SSF50104">
    <property type="entry name" value="Translation proteins SH3-like domain"/>
    <property type="match status" value="1"/>
</dbReference>
<evidence type="ECO:0000256" key="4">
    <source>
        <dbReference type="ARBA" id="ARBA00022768"/>
    </source>
</evidence>
<keyword evidence="5" id="KW-0694">RNA-binding</keyword>
<dbReference type="AlphaFoldDB" id="A0A391NZV5"/>
<dbReference type="FunFam" id="2.30.30.30:FF:000007">
    <property type="entry name" value="Eukaryotic translation initiation factor 5A"/>
    <property type="match status" value="1"/>
</dbReference>
<name>A0A391NZV5_9EUKA</name>
<keyword evidence="3" id="KW-0963">Cytoplasm</keyword>
<dbReference type="EMBL" id="BDIP01005063">
    <property type="protein sequence ID" value="GCA63793.1"/>
    <property type="molecule type" value="Genomic_DNA"/>
</dbReference>
<comment type="subcellular location">
    <subcellularLocation>
        <location evidence="1">Cytoplasm</location>
    </subcellularLocation>
</comment>
<dbReference type="OrthoDB" id="9975114at2759"/>
<dbReference type="PIRSF" id="PIRSF003025">
    <property type="entry name" value="eIF5A"/>
    <property type="match status" value="1"/>
</dbReference>
<dbReference type="Pfam" id="PF01287">
    <property type="entry name" value="eIF-5a"/>
    <property type="match status" value="1"/>
</dbReference>
<dbReference type="PROSITE" id="PS00302">
    <property type="entry name" value="IF5A_HYPUSINE"/>
    <property type="match status" value="1"/>
</dbReference>
<comment type="similarity">
    <text evidence="2 8">Belongs to the eIF-5A family.</text>
</comment>
<comment type="PTM">
    <text evidence="8">eIF-5A seems to be the only eukaryotic protein to have a hypusine residue which is a post-translational modification of a lysine by the addition of a butylamino group.</text>
</comment>
<dbReference type="GO" id="GO:0045905">
    <property type="term" value="P:positive regulation of translational termination"/>
    <property type="evidence" value="ECO:0007669"/>
    <property type="project" value="UniProtKB-UniRule"/>
</dbReference>
<dbReference type="PANTHER" id="PTHR11673">
    <property type="entry name" value="TRANSLATION INITIATION FACTOR 5A FAMILY MEMBER"/>
    <property type="match status" value="1"/>
</dbReference>
<keyword evidence="4 10" id="KW-0251">Elongation factor</keyword>
<evidence type="ECO:0000256" key="5">
    <source>
        <dbReference type="ARBA" id="ARBA00022884"/>
    </source>
</evidence>
<dbReference type="GO" id="GO:0045901">
    <property type="term" value="P:positive regulation of translational elongation"/>
    <property type="evidence" value="ECO:0007669"/>
    <property type="project" value="UniProtKB-UniRule"/>
</dbReference>
<evidence type="ECO:0000256" key="2">
    <source>
        <dbReference type="ARBA" id="ARBA00006016"/>
    </source>
</evidence>
<dbReference type="InterPro" id="IPR001884">
    <property type="entry name" value="IF5A-like"/>
</dbReference>
<evidence type="ECO:0000256" key="6">
    <source>
        <dbReference type="ARBA" id="ARBA00022917"/>
    </source>
</evidence>
<keyword evidence="11" id="KW-1185">Reference proteome</keyword>
<dbReference type="Proteomes" id="UP000265618">
    <property type="component" value="Unassembled WGS sequence"/>
</dbReference>
<keyword evidence="6 8" id="KW-0648">Protein biosynthesis</keyword>
<evidence type="ECO:0000313" key="11">
    <source>
        <dbReference type="Proteomes" id="UP000265618"/>
    </source>
</evidence>
<dbReference type="Gene3D" id="2.40.50.140">
    <property type="entry name" value="Nucleic acid-binding proteins"/>
    <property type="match status" value="1"/>
</dbReference>
<sequence length="151" mass="16658">MSDLEFENVDEAGGKMRPIAAGQVRKGGYVVIKGRPCKVSSLSVSKTGKHGHAKVNMTTYDIFTGKKLEDMCPSTHNMNEPVVERNDYTLIGIEDGYAHLMDEDGEVREDLTIPPETMGEEITAAFEDDKDVTCGVISALGHDQIMTFRFQ</sequence>
<evidence type="ECO:0000256" key="8">
    <source>
        <dbReference type="RuleBase" id="RU362005"/>
    </source>
</evidence>
<dbReference type="GO" id="GO:0043022">
    <property type="term" value="F:ribosome binding"/>
    <property type="evidence" value="ECO:0007669"/>
    <property type="project" value="UniProtKB-UniRule"/>
</dbReference>
<gene>
    <name evidence="10" type="ORF">KIPB_011928</name>
</gene>
<dbReference type="SUPFAM" id="SSF50249">
    <property type="entry name" value="Nucleic acid-binding proteins"/>
    <property type="match status" value="1"/>
</dbReference>
<comment type="function">
    <text evidence="8">Translation factor that promotes translation elongation and termination, particularly upon ribosome stalling at specific amino acid sequence contexts. Binds between the exit (E) and peptidyl (P) site of the ribosome and promotes rescue of stalled ribosome: specifically required for efficient translation of polyproline-containing peptides as well as other motifs that stall the ribosome. Acts as ribosome quality control (RQC) cofactor by joining the RQC complex to facilitate peptidyl transfer during CAT tailing step.</text>
</comment>
<dbReference type="FunFam" id="2.40.50.140:FF:000034">
    <property type="entry name" value="Eukaryotic translation initiation factor 5A"/>
    <property type="match status" value="1"/>
</dbReference>
<evidence type="ECO:0000313" key="10">
    <source>
        <dbReference type="EMBL" id="GCA63793.1"/>
    </source>
</evidence>
<evidence type="ECO:0000256" key="7">
    <source>
        <dbReference type="ARBA" id="ARBA00023071"/>
    </source>
</evidence>
<dbReference type="GO" id="GO:0005737">
    <property type="term" value="C:cytoplasm"/>
    <property type="evidence" value="ECO:0007669"/>
    <property type="project" value="UniProtKB-SubCell"/>
</dbReference>
<evidence type="ECO:0000256" key="1">
    <source>
        <dbReference type="ARBA" id="ARBA00004496"/>
    </source>
</evidence>
<dbReference type="NCBIfam" id="TIGR00037">
    <property type="entry name" value="eIF_5A"/>
    <property type="match status" value="1"/>
</dbReference>
<comment type="caution">
    <text evidence="10">The sequence shown here is derived from an EMBL/GenBank/DDBJ whole genome shotgun (WGS) entry which is preliminary data.</text>
</comment>
<evidence type="ECO:0000256" key="3">
    <source>
        <dbReference type="ARBA" id="ARBA00022490"/>
    </source>
</evidence>
<proteinExistence type="inferred from homology"/>
<organism evidence="10 11">
    <name type="scientific">Kipferlia bialata</name>
    <dbReference type="NCBI Taxonomy" id="797122"/>
    <lineage>
        <taxon>Eukaryota</taxon>
        <taxon>Metamonada</taxon>
        <taxon>Carpediemonas-like organisms</taxon>
        <taxon>Kipferlia</taxon>
    </lineage>
</organism>
<feature type="domain" description="Translation initiation factor 5A C-terminal" evidence="9">
    <location>
        <begin position="82"/>
        <end position="149"/>
    </location>
</feature>
<protein>
    <recommendedName>
        <fullName evidence="8">Eukaryotic translation initiation factor 5A</fullName>
        <shortName evidence="8">eIF-5A</shortName>
    </recommendedName>
</protein>
<dbReference type="InterPro" id="IPR008991">
    <property type="entry name" value="Translation_prot_SH3-like_sf"/>
</dbReference>
<dbReference type="InterPro" id="IPR048670">
    <property type="entry name" value="IF5A-like_N"/>
</dbReference>
<keyword evidence="7 8" id="KW-0385">Hypusine</keyword>
<dbReference type="InterPro" id="IPR019769">
    <property type="entry name" value="Trans_elong_IF5A_hypusine_site"/>
</dbReference>